<reference evidence="1" key="1">
    <citation type="journal article" date="2020" name="Stud. Mycol.">
        <title>101 Dothideomycetes genomes: a test case for predicting lifestyles and emergence of pathogens.</title>
        <authorList>
            <person name="Haridas S."/>
            <person name="Albert R."/>
            <person name="Binder M."/>
            <person name="Bloem J."/>
            <person name="Labutti K."/>
            <person name="Salamov A."/>
            <person name="Andreopoulos B."/>
            <person name="Baker S."/>
            <person name="Barry K."/>
            <person name="Bills G."/>
            <person name="Bluhm B."/>
            <person name="Cannon C."/>
            <person name="Castanera R."/>
            <person name="Culley D."/>
            <person name="Daum C."/>
            <person name="Ezra D."/>
            <person name="Gonzalez J."/>
            <person name="Henrissat B."/>
            <person name="Kuo A."/>
            <person name="Liang C."/>
            <person name="Lipzen A."/>
            <person name="Lutzoni F."/>
            <person name="Magnuson J."/>
            <person name="Mondo S."/>
            <person name="Nolan M."/>
            <person name="Ohm R."/>
            <person name="Pangilinan J."/>
            <person name="Park H.-J."/>
            <person name="Ramirez L."/>
            <person name="Alfaro M."/>
            <person name="Sun H."/>
            <person name="Tritt A."/>
            <person name="Yoshinaga Y."/>
            <person name="Zwiers L.-H."/>
            <person name="Turgeon B."/>
            <person name="Goodwin S."/>
            <person name="Spatafora J."/>
            <person name="Crous P."/>
            <person name="Grigoriev I."/>
        </authorList>
    </citation>
    <scope>NUCLEOTIDE SEQUENCE</scope>
    <source>
        <strain evidence="1">ATCC 16933</strain>
    </source>
</reference>
<proteinExistence type="predicted"/>
<name>A0A6A6P1D8_9PEZI</name>
<dbReference type="AlphaFoldDB" id="A0A6A6P1D8"/>
<keyword evidence="2" id="KW-1185">Reference proteome</keyword>
<evidence type="ECO:0000313" key="1">
    <source>
        <dbReference type="EMBL" id="KAF2457851.1"/>
    </source>
</evidence>
<dbReference type="EMBL" id="MU001679">
    <property type="protein sequence ID" value="KAF2457851.1"/>
    <property type="molecule type" value="Genomic_DNA"/>
</dbReference>
<protein>
    <submittedName>
        <fullName evidence="1">Uncharacterized protein</fullName>
    </submittedName>
</protein>
<dbReference type="Proteomes" id="UP000799766">
    <property type="component" value="Unassembled WGS sequence"/>
</dbReference>
<gene>
    <name evidence="1" type="ORF">BDY21DRAFT_342955</name>
</gene>
<accession>A0A6A6P1D8</accession>
<organism evidence="1 2">
    <name type="scientific">Lineolata rhizophorae</name>
    <dbReference type="NCBI Taxonomy" id="578093"/>
    <lineage>
        <taxon>Eukaryota</taxon>
        <taxon>Fungi</taxon>
        <taxon>Dikarya</taxon>
        <taxon>Ascomycota</taxon>
        <taxon>Pezizomycotina</taxon>
        <taxon>Dothideomycetes</taxon>
        <taxon>Dothideomycetes incertae sedis</taxon>
        <taxon>Lineolatales</taxon>
        <taxon>Lineolataceae</taxon>
        <taxon>Lineolata</taxon>
    </lineage>
</organism>
<sequence length="79" mass="8881">MISVTLLFTLSPLFASSLLFPFIFVPLFWDLASVSSDIFVAQPGEVLEEDPVCYVLYVYPLVWLENEVAEKATGFCSRV</sequence>
<evidence type="ECO:0000313" key="2">
    <source>
        <dbReference type="Proteomes" id="UP000799766"/>
    </source>
</evidence>